<feature type="compositionally biased region" description="Basic residues" evidence="1">
    <location>
        <begin position="198"/>
        <end position="208"/>
    </location>
</feature>
<evidence type="ECO:0000313" key="2">
    <source>
        <dbReference type="EMBL" id="MFA1556531.1"/>
    </source>
</evidence>
<organism evidence="2 3">
    <name type="scientific">Actinomadura chokoriensis</name>
    <dbReference type="NCBI Taxonomy" id="454156"/>
    <lineage>
        <taxon>Bacteria</taxon>
        <taxon>Bacillati</taxon>
        <taxon>Actinomycetota</taxon>
        <taxon>Actinomycetes</taxon>
        <taxon>Streptosporangiales</taxon>
        <taxon>Thermomonosporaceae</taxon>
        <taxon>Actinomadura</taxon>
    </lineage>
</organism>
<name>A0ABV4R1M0_9ACTN</name>
<gene>
    <name evidence="2" type="ORF">SM436_22805</name>
</gene>
<dbReference type="RefSeq" id="WP_371943267.1">
    <property type="nucleotide sequence ID" value="NZ_JAXCEH010000015.1"/>
</dbReference>
<proteinExistence type="predicted"/>
<sequence length="208" mass="23514">MPGRTPREAVEAFLIPLQDTLACVAKAKITLSEGGYNTAGRVHGLTLNRDEAVKLKGPQQLLLRVQMHYEIIPVKEPGRSPWRVTTHAYNYEVQNSSGEGVVSYHWHPKGKVKGPHIHLGHTQLAKDVVLHNKLHLPTARLSLEGVTRHCIEELQVEPLRYDWDPVLATRQADFEAYRKWSQSPPSAQAVEPKPDRNKPRRPGKQRSL</sequence>
<protein>
    <recommendedName>
        <fullName evidence="4">LHH domain-containing protein</fullName>
    </recommendedName>
</protein>
<comment type="caution">
    <text evidence="2">The sequence shown here is derived from an EMBL/GenBank/DDBJ whole genome shotgun (WGS) entry which is preliminary data.</text>
</comment>
<dbReference type="EMBL" id="JAXCEH010000015">
    <property type="protein sequence ID" value="MFA1556531.1"/>
    <property type="molecule type" value="Genomic_DNA"/>
</dbReference>
<reference evidence="2 3" key="1">
    <citation type="submission" date="2023-11" db="EMBL/GenBank/DDBJ databases">
        <title>Actinomadura monticuli sp. nov., isolated from volcanic ash.</title>
        <authorList>
            <person name="Lee S.D."/>
            <person name="Yang H."/>
            <person name="Kim I.S."/>
        </authorList>
    </citation>
    <scope>NUCLEOTIDE SEQUENCE [LARGE SCALE GENOMIC DNA]</scope>
    <source>
        <strain evidence="2 3">DSM 45346</strain>
    </source>
</reference>
<evidence type="ECO:0008006" key="4">
    <source>
        <dbReference type="Google" id="ProtNLM"/>
    </source>
</evidence>
<keyword evidence="3" id="KW-1185">Reference proteome</keyword>
<evidence type="ECO:0000313" key="3">
    <source>
        <dbReference type="Proteomes" id="UP001569904"/>
    </source>
</evidence>
<evidence type="ECO:0000256" key="1">
    <source>
        <dbReference type="SAM" id="MobiDB-lite"/>
    </source>
</evidence>
<dbReference type="Proteomes" id="UP001569904">
    <property type="component" value="Unassembled WGS sequence"/>
</dbReference>
<feature type="region of interest" description="Disordered" evidence="1">
    <location>
        <begin position="178"/>
        <end position="208"/>
    </location>
</feature>
<accession>A0ABV4R1M0</accession>